<gene>
    <name evidence="2" type="ORF">ABVT11_16985</name>
</gene>
<keyword evidence="1" id="KW-0472">Membrane</keyword>
<feature type="transmembrane region" description="Helical" evidence="1">
    <location>
        <begin position="53"/>
        <end position="74"/>
    </location>
</feature>
<keyword evidence="3" id="KW-1185">Reference proteome</keyword>
<keyword evidence="1" id="KW-0812">Transmembrane</keyword>
<dbReference type="EMBL" id="JBEWLZ010000013">
    <property type="protein sequence ID" value="MET1491537.1"/>
    <property type="molecule type" value="Genomic_DNA"/>
</dbReference>
<evidence type="ECO:0000313" key="2">
    <source>
        <dbReference type="EMBL" id="MET1491537.1"/>
    </source>
</evidence>
<sequence>MQPLKHKDTTLSSLSNLPQALQDRVRSELKSGESVMWAGQPNPNRFMRSGFKIWFFFIPWTAFSLFWIAGAAGFEMPHFDSGWSLFPLFGLPFLLVGIGGLSAPLWLRRRARFTVYVLTNRRAISIDGAKTITVKSYPASEIAGIERVERQDGSGDLILRTEYYRDSDGDRQTRQHGFFSIDEVRSVENLVEALLRNKQAPSQH</sequence>
<protein>
    <recommendedName>
        <fullName evidence="4">DUF304 domain-containing protein</fullName>
    </recommendedName>
</protein>
<reference evidence="2 3" key="1">
    <citation type="submission" date="2024-07" db="EMBL/GenBank/DDBJ databases">
        <title>Uliginosibacterium paludis KCTC:42655.</title>
        <authorList>
            <person name="Kim M.K."/>
        </authorList>
    </citation>
    <scope>NUCLEOTIDE SEQUENCE [LARGE SCALE GENOMIC DNA]</scope>
    <source>
        <strain evidence="2 3">KCTC 42655</strain>
    </source>
</reference>
<dbReference type="RefSeq" id="WP_345929604.1">
    <property type="nucleotide sequence ID" value="NZ_JBDIVF010000010.1"/>
</dbReference>
<feature type="transmembrane region" description="Helical" evidence="1">
    <location>
        <begin position="86"/>
        <end position="107"/>
    </location>
</feature>
<evidence type="ECO:0000313" key="3">
    <source>
        <dbReference type="Proteomes" id="UP001548590"/>
    </source>
</evidence>
<organism evidence="2 3">
    <name type="scientific">Uliginosibacterium paludis</name>
    <dbReference type="NCBI Taxonomy" id="1615952"/>
    <lineage>
        <taxon>Bacteria</taxon>
        <taxon>Pseudomonadati</taxon>
        <taxon>Pseudomonadota</taxon>
        <taxon>Betaproteobacteria</taxon>
        <taxon>Rhodocyclales</taxon>
        <taxon>Zoogloeaceae</taxon>
        <taxon>Uliginosibacterium</taxon>
    </lineage>
</organism>
<dbReference type="Proteomes" id="UP001548590">
    <property type="component" value="Unassembled WGS sequence"/>
</dbReference>
<name>A0ABV2CVU5_9RHOO</name>
<evidence type="ECO:0000256" key="1">
    <source>
        <dbReference type="SAM" id="Phobius"/>
    </source>
</evidence>
<keyword evidence="1" id="KW-1133">Transmembrane helix</keyword>
<accession>A0ABV2CVU5</accession>
<evidence type="ECO:0008006" key="4">
    <source>
        <dbReference type="Google" id="ProtNLM"/>
    </source>
</evidence>
<comment type="caution">
    <text evidence="2">The sequence shown here is derived from an EMBL/GenBank/DDBJ whole genome shotgun (WGS) entry which is preliminary data.</text>
</comment>
<proteinExistence type="predicted"/>